<feature type="region of interest" description="Disordered" evidence="1">
    <location>
        <begin position="588"/>
        <end position="677"/>
    </location>
</feature>
<feature type="region of interest" description="Disordered" evidence="1">
    <location>
        <begin position="835"/>
        <end position="857"/>
    </location>
</feature>
<feature type="region of interest" description="Disordered" evidence="1">
    <location>
        <begin position="325"/>
        <end position="378"/>
    </location>
</feature>
<dbReference type="AlphaFoldDB" id="A0AAE0EVH5"/>
<feature type="compositionally biased region" description="Gly residues" evidence="1">
    <location>
        <begin position="625"/>
        <end position="636"/>
    </location>
</feature>
<dbReference type="Proteomes" id="UP001190700">
    <property type="component" value="Unassembled WGS sequence"/>
</dbReference>
<reference evidence="2 3" key="1">
    <citation type="journal article" date="2015" name="Genome Biol. Evol.">
        <title>Comparative Genomics of a Bacterivorous Green Alga Reveals Evolutionary Causalities and Consequences of Phago-Mixotrophic Mode of Nutrition.</title>
        <authorList>
            <person name="Burns J.A."/>
            <person name="Paasch A."/>
            <person name="Narechania A."/>
            <person name="Kim E."/>
        </authorList>
    </citation>
    <scope>NUCLEOTIDE SEQUENCE [LARGE SCALE GENOMIC DNA]</scope>
    <source>
        <strain evidence="2 3">PLY_AMNH</strain>
    </source>
</reference>
<evidence type="ECO:0000313" key="3">
    <source>
        <dbReference type="Proteomes" id="UP001190700"/>
    </source>
</evidence>
<feature type="region of interest" description="Disordered" evidence="1">
    <location>
        <begin position="907"/>
        <end position="935"/>
    </location>
</feature>
<feature type="compositionally biased region" description="Basic and acidic residues" evidence="1">
    <location>
        <begin position="716"/>
        <end position="734"/>
    </location>
</feature>
<name>A0AAE0EVH5_9CHLO</name>
<feature type="compositionally biased region" description="Basic and acidic residues" evidence="1">
    <location>
        <begin position="803"/>
        <end position="823"/>
    </location>
</feature>
<feature type="compositionally biased region" description="Polar residues" evidence="1">
    <location>
        <begin position="764"/>
        <end position="787"/>
    </location>
</feature>
<feature type="compositionally biased region" description="Polar residues" evidence="1">
    <location>
        <begin position="334"/>
        <end position="343"/>
    </location>
</feature>
<gene>
    <name evidence="2" type="ORF">CYMTET_49734</name>
</gene>
<feature type="region of interest" description="Disordered" evidence="1">
    <location>
        <begin position="701"/>
        <end position="823"/>
    </location>
</feature>
<evidence type="ECO:0000313" key="2">
    <source>
        <dbReference type="EMBL" id="KAK3240430.1"/>
    </source>
</evidence>
<keyword evidence="3" id="KW-1185">Reference proteome</keyword>
<accession>A0AAE0EVH5</accession>
<dbReference type="EMBL" id="LGRX02033650">
    <property type="protein sequence ID" value="KAK3240430.1"/>
    <property type="molecule type" value="Genomic_DNA"/>
</dbReference>
<feature type="compositionally biased region" description="Low complexity" evidence="1">
    <location>
        <begin position="735"/>
        <end position="763"/>
    </location>
</feature>
<evidence type="ECO:0000256" key="1">
    <source>
        <dbReference type="SAM" id="MobiDB-lite"/>
    </source>
</evidence>
<feature type="compositionally biased region" description="Polar residues" evidence="1">
    <location>
        <begin position="1029"/>
        <end position="1042"/>
    </location>
</feature>
<organism evidence="2 3">
    <name type="scientific">Cymbomonas tetramitiformis</name>
    <dbReference type="NCBI Taxonomy" id="36881"/>
    <lineage>
        <taxon>Eukaryota</taxon>
        <taxon>Viridiplantae</taxon>
        <taxon>Chlorophyta</taxon>
        <taxon>Pyramimonadophyceae</taxon>
        <taxon>Pyramimonadales</taxon>
        <taxon>Pyramimonadaceae</taxon>
        <taxon>Cymbomonas</taxon>
    </lineage>
</organism>
<sequence length="1147" mass="123136">MEIAEKNEQFSFSSIGKLLLEDVIRGACNQNPVAKLKIEKLLAEDLSKNLSADESITLLAEGEVDKWLRSLPFELDDGDSCLKLAPAYSCKDTTRAAKVYTDQIRVDFTVPRNSFCARLLAMLINKGGRFGNLRLQKPGKNFNNFNVFCGCCSRFRFSKKRKEDHRKTVLFNQRLNELDQRWKDPSEILKANLDKAELHLTEDQGGCSPPATDLTGCAPSEYIDAVSVQSMTSAQSGFTDTSAATSCMAFNPTLHMHQRMLERGISPEDVRRTKKHGTVYRQPDGSRLFTDEKTGGTVVTRRNHMGIKVDLTTWVAPSSVMMSSLHPSSLRRSAASQKTSQGPVSKGLPAATNAPATADHTRPTATVATSSSAVGSGIHASSRPVELSFLAGSGARDTLSAAQPNASEVITVPHELCRNPEFVGRLERVSGARVVQGARDAASINLEVHGSAPAIRNAKLYVKYSGFLWGPKEQRGALDPEDTTADCDVISLTPKVAKALRVNLKLELHEVQTKHNVLVYLDRETHKLAIFGRQGKDRAEAEVAIRERIKRTFGPAYDKQLRAAQDRSLKYEFAQVWALPREVPAPPEVRARAPVRSEGGDDALPREPASSALRHSCAAESPRGNGEGGGEGGGGEGSERRSEVTLTRAVLQGSAMERGVGAGAGADNRHTRVGTRGGEIPTIVAGIESHIAGKQVVVPQPQQPSLGIDGGVSQTRGHDDDPQKESQDVRRLDKGLGAVGDSSGSSGARRYGGTEGTQGQSQGARQFNQGQSQGARQFNQGQSQGARQLNEGRAVVGAEDDCHEPWVREAGTRRQPPEVERPQEVQVAVRRAMKGLDGDGGLGEDEEPVGLLGVGETGEPVDLGGRMRACGPWEDCETSLAAPTRVLAIAAVAPMTAAAAARAADPADAAAGKGEKEAVRQGGLRGETGSPCNGLEDHVECELRARTAAEPPWISGGRRPMPHDQDGVPAPSGAAPHVVPDAHLEGGASQLAPLDPDGVLAPLDPDGVLAPLDPDGVLERAQEDPGPSTRGSQPRGGSSLTEVSDDASDWCELIERLMPQTAAEAEVDPGAYCAAAGRSGWEDVCEEVALLRHELRAERIRRVQLEATSNEQGILIRDLMRQMAEMDKNIKCMRQMMYSTQGKREEM</sequence>
<protein>
    <submittedName>
        <fullName evidence="2">Uncharacterized protein</fullName>
    </submittedName>
</protein>
<feature type="region of interest" description="Disordered" evidence="1">
    <location>
        <begin position="950"/>
        <end position="1045"/>
    </location>
</feature>
<feature type="compositionally biased region" description="Low complexity" evidence="1">
    <location>
        <begin position="364"/>
        <end position="377"/>
    </location>
</feature>
<proteinExistence type="predicted"/>
<comment type="caution">
    <text evidence="2">The sequence shown here is derived from an EMBL/GenBank/DDBJ whole genome shotgun (WGS) entry which is preliminary data.</text>
</comment>